<dbReference type="AlphaFoldDB" id="A0A4R0RWA9"/>
<sequence>MVPPYTPPDISITTHAPFLEEWLLSVATNLPSVLQERCLARMGTRDNIDWDEFYDRRSYRLKCLDNILREIVTEFESYTETDSQKHSRRIIRTRHVRVQQDGVHFDVPEFVVAEVPAEQSEFSSVSGHQISSFILLSSPGDGTWKQMVEKARSRLLSATSLVQFHRPFHAYALGILVCGNLFALSYADVSGMAVSKPKDISDMEGMKGFVELILSLIASDSLALGRDPSVRLEPASSPHAYPTFSFPLESSTPPQLHRGQTHDEPAFWTTIGPPLFVSTDLFGIRAATWSICQPGKRGSMDYGVLRMGWRTGAPQAASVHYTATATLSGSQDDQDVTDLRVSSFDCRALGPEQSVIDRSLMDANRRCHLVRVFITTESPLKALSQYTNPSELEHWLAAAIKAHERLRSTHHVMLNICPGSMLFSCNRGGETSVPIAAARPSTKVMLTDVSQGPMSDDGVLKTNDLFFLASDLVRVESARPKVQEYHVLESFIWTAINALYQRCLRNPQTQRSLDDKAYSALLLEYREMFMDTSSFRWHTRGATLVEAKSFPSLTDNLDEDEISLLGRLVGELRAQNGEIALRRVREAVGPQVKVKPHVSEHYYLTHEGLLSAVRCPDVQYPSYLVT</sequence>
<accession>A0A4R0RWA9</accession>
<proteinExistence type="predicted"/>
<evidence type="ECO:0000313" key="2">
    <source>
        <dbReference type="EMBL" id="TCD70139.1"/>
    </source>
</evidence>
<dbReference type="Proteomes" id="UP000292702">
    <property type="component" value="Unassembled WGS sequence"/>
</dbReference>
<protein>
    <recommendedName>
        <fullName evidence="1">Fungal-type protein kinase domain-containing protein</fullName>
    </recommendedName>
</protein>
<keyword evidence="3" id="KW-1185">Reference proteome</keyword>
<comment type="caution">
    <text evidence="2">The sequence shown here is derived from an EMBL/GenBank/DDBJ whole genome shotgun (WGS) entry which is preliminary data.</text>
</comment>
<dbReference type="InterPro" id="IPR040976">
    <property type="entry name" value="Pkinase_fungal"/>
</dbReference>
<name>A0A4R0RWA9_9APHY</name>
<evidence type="ECO:0000313" key="3">
    <source>
        <dbReference type="Proteomes" id="UP000292702"/>
    </source>
</evidence>
<dbReference type="EMBL" id="RWJN01000026">
    <property type="protein sequence ID" value="TCD70139.1"/>
    <property type="molecule type" value="Genomic_DNA"/>
</dbReference>
<reference evidence="2 3" key="1">
    <citation type="submission" date="2018-11" db="EMBL/GenBank/DDBJ databases">
        <title>Genome assembly of Steccherinum ochraceum LE-BIN_3174, the white-rot fungus of the Steccherinaceae family (The Residual Polyporoid clade, Polyporales, Basidiomycota).</title>
        <authorList>
            <person name="Fedorova T.V."/>
            <person name="Glazunova O.A."/>
            <person name="Landesman E.O."/>
            <person name="Moiseenko K.V."/>
            <person name="Psurtseva N.V."/>
            <person name="Savinova O.S."/>
            <person name="Shakhova N.V."/>
            <person name="Tyazhelova T.V."/>
            <person name="Vasina D.V."/>
        </authorList>
    </citation>
    <scope>NUCLEOTIDE SEQUENCE [LARGE SCALE GENOMIC DNA]</scope>
    <source>
        <strain evidence="2 3">LE-BIN_3174</strain>
    </source>
</reference>
<feature type="domain" description="Fungal-type protein kinase" evidence="1">
    <location>
        <begin position="147"/>
        <end position="232"/>
    </location>
</feature>
<organism evidence="2 3">
    <name type="scientific">Steccherinum ochraceum</name>
    <dbReference type="NCBI Taxonomy" id="92696"/>
    <lineage>
        <taxon>Eukaryota</taxon>
        <taxon>Fungi</taxon>
        <taxon>Dikarya</taxon>
        <taxon>Basidiomycota</taxon>
        <taxon>Agaricomycotina</taxon>
        <taxon>Agaricomycetes</taxon>
        <taxon>Polyporales</taxon>
        <taxon>Steccherinaceae</taxon>
        <taxon>Steccherinum</taxon>
    </lineage>
</organism>
<evidence type="ECO:0000259" key="1">
    <source>
        <dbReference type="Pfam" id="PF17667"/>
    </source>
</evidence>
<gene>
    <name evidence="2" type="ORF">EIP91_004609</name>
</gene>
<dbReference type="Pfam" id="PF17667">
    <property type="entry name" value="Pkinase_fungal"/>
    <property type="match status" value="1"/>
</dbReference>